<sequence>MQIFWQKNCTCPVCGKQFQAVRLFSEAIKVKERDTDLKPAYEGINALLFQPITCTHCYYTAFEDDFEKPVTEKKRIQELCDRIKNSLSIDLSENRSLKDGAMIFAIAAAVYTLTEKHLKAAEAYLKLSWIHRDMHSKDENNALEQAMKCFLESYKNDELAPEKEIMVIFYLGEINLRLGNKKEAVRWFSSLIQKFGNTNSIYIKLARKEWQQAAAGKRGL</sequence>
<dbReference type="InterPro" id="IPR018708">
    <property type="entry name" value="DUF2225"/>
</dbReference>
<name>A8F3H9_PSELT</name>
<dbReference type="AlphaFoldDB" id="A8F3H9"/>
<dbReference type="KEGG" id="tle:Tlet_0143"/>
<keyword evidence="2" id="KW-1185">Reference proteome</keyword>
<dbReference type="eggNOG" id="COG1655">
    <property type="taxonomic scope" value="Bacteria"/>
</dbReference>
<dbReference type="HOGENOM" id="CLU_074582_1_0_0"/>
<dbReference type="Gene3D" id="1.25.40.10">
    <property type="entry name" value="Tetratricopeptide repeat domain"/>
    <property type="match status" value="1"/>
</dbReference>
<dbReference type="STRING" id="416591.Tlet_0143"/>
<dbReference type="InterPro" id="IPR011990">
    <property type="entry name" value="TPR-like_helical_dom_sf"/>
</dbReference>
<dbReference type="RefSeq" id="WP_012002194.1">
    <property type="nucleotide sequence ID" value="NC_009828.1"/>
</dbReference>
<evidence type="ECO:0008006" key="3">
    <source>
        <dbReference type="Google" id="ProtNLM"/>
    </source>
</evidence>
<accession>A8F3H9</accession>
<dbReference type="EMBL" id="CP000812">
    <property type="protein sequence ID" value="ABV32713.1"/>
    <property type="molecule type" value="Genomic_DNA"/>
</dbReference>
<dbReference type="Proteomes" id="UP000002016">
    <property type="component" value="Chromosome"/>
</dbReference>
<dbReference type="Pfam" id="PF09986">
    <property type="entry name" value="DUF2225"/>
    <property type="match status" value="1"/>
</dbReference>
<organism evidence="1 2">
    <name type="scientific">Pseudothermotoga lettingae (strain ATCC BAA-301 / DSM 14385 / NBRC 107922 / TMO)</name>
    <name type="common">Thermotoga lettingae</name>
    <dbReference type="NCBI Taxonomy" id="416591"/>
    <lineage>
        <taxon>Bacteria</taxon>
        <taxon>Thermotogati</taxon>
        <taxon>Thermotogota</taxon>
        <taxon>Thermotogae</taxon>
        <taxon>Thermotogales</taxon>
        <taxon>Thermotogaceae</taxon>
        <taxon>Pseudothermotoga</taxon>
    </lineage>
</organism>
<protein>
    <recommendedName>
        <fullName evidence="3">DUF2225 domain-containing protein</fullName>
    </recommendedName>
</protein>
<dbReference type="OrthoDB" id="9780343at2"/>
<reference evidence="1 2" key="2">
    <citation type="journal article" date="2009" name="Proc. Natl. Acad. Sci. U.S.A.">
        <title>On the chimeric nature, thermophilic origin, and phylogenetic placement of the Thermotogales.</title>
        <authorList>
            <person name="Zhaxybayeva O."/>
            <person name="Swithers K.S."/>
            <person name="Lapierre P."/>
            <person name="Fournier G.P."/>
            <person name="Bickhart D.M."/>
            <person name="DeBoy R.T."/>
            <person name="Nelson K.E."/>
            <person name="Nesbo C.L."/>
            <person name="Doolittle W.F."/>
            <person name="Gogarten J.P."/>
            <person name="Noll K.M."/>
        </authorList>
    </citation>
    <scope>NUCLEOTIDE SEQUENCE [LARGE SCALE GENOMIC DNA]</scope>
    <source>
        <strain evidence="2">ATCC BAA-301 / DSM 14385 / NBRC 107922 / TMO</strain>
    </source>
</reference>
<dbReference type="SUPFAM" id="SSF48452">
    <property type="entry name" value="TPR-like"/>
    <property type="match status" value="1"/>
</dbReference>
<proteinExistence type="predicted"/>
<evidence type="ECO:0000313" key="2">
    <source>
        <dbReference type="Proteomes" id="UP000002016"/>
    </source>
</evidence>
<gene>
    <name evidence="1" type="ordered locus">Tlet_0143</name>
</gene>
<reference evidence="1 2" key="1">
    <citation type="submission" date="2007-08" db="EMBL/GenBank/DDBJ databases">
        <title>Complete sequence of Thermotoga lettingae TMO.</title>
        <authorList>
            <consortium name="US DOE Joint Genome Institute"/>
            <person name="Copeland A."/>
            <person name="Lucas S."/>
            <person name="Lapidus A."/>
            <person name="Barry K."/>
            <person name="Glavina del Rio T."/>
            <person name="Dalin E."/>
            <person name="Tice H."/>
            <person name="Pitluck S."/>
            <person name="Foster B."/>
            <person name="Bruce D."/>
            <person name="Schmutz J."/>
            <person name="Larimer F."/>
            <person name="Land M."/>
            <person name="Hauser L."/>
            <person name="Kyrpides N."/>
            <person name="Mikhailova N."/>
            <person name="Nelson K."/>
            <person name="Gogarten J.P."/>
            <person name="Noll K."/>
            <person name="Richardson P."/>
        </authorList>
    </citation>
    <scope>NUCLEOTIDE SEQUENCE [LARGE SCALE GENOMIC DNA]</scope>
    <source>
        <strain evidence="2">ATCC BAA-301 / DSM 14385 / NBRC 107922 / TMO</strain>
    </source>
</reference>
<evidence type="ECO:0000313" key="1">
    <source>
        <dbReference type="EMBL" id="ABV32713.1"/>
    </source>
</evidence>